<sequence length="323" mass="36671">MRLDEDDVATLHQQLAWLTKREGFAQRRLAQAGIVDELLRGFLEDSFERLRHRFISAIHTLPGEQADLLLDVFALSPDTQHIPELMQRRQIHGDKIGRKVDTVRTRETAALKALHSRLVTGRYAQAPLVLDVPEMHGGIIYEETSTLIVVENRRWQATYEHYRFANTAGELDYVTIGRSYPGVVTPSNKGDFKVNTRPVDGAGWNDHFWHLNTARTATEPMQDRTRYDLRFRITPPEDGSEPEPVTLASRALHHRSLLFTIRVGFIGERPASIWKFEGASPFARPHAANEYNGVQLDARGTATLTLRDVHGGLFNGFAWSWDA</sequence>
<proteinExistence type="predicted"/>
<evidence type="ECO:0000313" key="1">
    <source>
        <dbReference type="EMBL" id="SEA76074.1"/>
    </source>
</evidence>
<dbReference type="RefSeq" id="WP_092566097.1">
    <property type="nucleotide sequence ID" value="NZ_FNQV01000020.1"/>
</dbReference>
<protein>
    <submittedName>
        <fullName evidence="1">Uncharacterized protein</fullName>
    </submittedName>
</protein>
<keyword evidence="2" id="KW-1185">Reference proteome</keyword>
<dbReference type="EMBL" id="FNQV01000020">
    <property type="protein sequence ID" value="SEA76074.1"/>
    <property type="molecule type" value="Genomic_DNA"/>
</dbReference>
<accession>A0A1H4DTI7</accession>
<evidence type="ECO:0000313" key="2">
    <source>
        <dbReference type="Proteomes" id="UP000199288"/>
    </source>
</evidence>
<organism evidence="1 2">
    <name type="scientific">Bowdeniella nasicola</name>
    <dbReference type="NCBI Taxonomy" id="208480"/>
    <lineage>
        <taxon>Bacteria</taxon>
        <taxon>Bacillati</taxon>
        <taxon>Actinomycetota</taxon>
        <taxon>Actinomycetes</taxon>
        <taxon>Actinomycetales</taxon>
        <taxon>Actinomycetaceae</taxon>
        <taxon>Bowdeniella</taxon>
    </lineage>
</organism>
<dbReference type="Proteomes" id="UP000199288">
    <property type="component" value="Unassembled WGS sequence"/>
</dbReference>
<dbReference type="AlphaFoldDB" id="A0A1H4DTI7"/>
<gene>
    <name evidence="1" type="ORF">SAMN02910418_02351</name>
</gene>
<name>A0A1H4DTI7_9ACTO</name>
<dbReference type="OrthoDB" id="4773831at2"/>
<reference evidence="2" key="1">
    <citation type="submission" date="2016-10" db="EMBL/GenBank/DDBJ databases">
        <authorList>
            <person name="Varghese N."/>
            <person name="Submissions S."/>
        </authorList>
    </citation>
    <scope>NUCLEOTIDE SEQUENCE [LARGE SCALE GENOMIC DNA]</scope>
    <source>
        <strain evidence="2">KPR-1</strain>
    </source>
</reference>